<reference evidence="3" key="1">
    <citation type="submission" date="2017-10" db="EMBL/GenBank/DDBJ databases">
        <title>Rapid genome shrinkage in a self-fertile nematode reveals novel sperm competition proteins.</title>
        <authorList>
            <person name="Yin D."/>
            <person name="Schwarz E.M."/>
            <person name="Thomas C.G."/>
            <person name="Felde R.L."/>
            <person name="Korf I.F."/>
            <person name="Cutter A.D."/>
            <person name="Schartner C.M."/>
            <person name="Ralston E.J."/>
            <person name="Meyer B.J."/>
            <person name="Haag E.S."/>
        </authorList>
    </citation>
    <scope>NUCLEOTIDE SEQUENCE [LARGE SCALE GENOMIC DNA]</scope>
    <source>
        <strain evidence="3">JU1422</strain>
    </source>
</reference>
<dbReference type="EMBL" id="PDUG01000008">
    <property type="protein sequence ID" value="PIC14333.1"/>
    <property type="molecule type" value="Genomic_DNA"/>
</dbReference>
<dbReference type="AlphaFoldDB" id="A0A2G5SHF8"/>
<dbReference type="Proteomes" id="UP000230233">
    <property type="component" value="Unassembled WGS sequence"/>
</dbReference>
<dbReference type="InterPro" id="IPR001810">
    <property type="entry name" value="F-box_dom"/>
</dbReference>
<name>A0A2G5SHF8_9PELO</name>
<dbReference type="PANTHER" id="PTHR21503:SF8">
    <property type="entry name" value="F-BOX ASSOCIATED DOMAIN-CONTAINING PROTEIN-RELATED"/>
    <property type="match status" value="1"/>
</dbReference>
<evidence type="ECO:0000313" key="3">
    <source>
        <dbReference type="Proteomes" id="UP000230233"/>
    </source>
</evidence>
<gene>
    <name evidence="2" type="ORF">B9Z55_027272</name>
</gene>
<proteinExistence type="predicted"/>
<sequence>MWSSESETSDDEESILKIGQFPFVRLPIVLIEESLKTMKIEQLIELSSTSKNMRKITSRHLRNQNLHLNINGLNWGAGTITLQKGSKVLFEIRVEHRYKLFGVWKNKLIRETNWNFGQETANVKFHKNHILSNDLEPITSFFLTFATSCSIESEAINSVFMDKLFRAARNFPLQKCSAAHSITAEELNGLVNVYEGQIDGLKGSSGDLNAFLKLWMRQTTPFYKFSIKLKQIDMKDVLDQIDVKAVDKPMGLNERHHQNEVSQWYEMTREDNLTVVVYNHGSTFEMINKERI</sequence>
<evidence type="ECO:0000313" key="2">
    <source>
        <dbReference type="EMBL" id="PIC14333.1"/>
    </source>
</evidence>
<accession>A0A2G5SHF8</accession>
<comment type="caution">
    <text evidence="2">The sequence shown here is derived from an EMBL/GenBank/DDBJ whole genome shotgun (WGS) entry which is preliminary data.</text>
</comment>
<dbReference type="PANTHER" id="PTHR21503">
    <property type="entry name" value="F-BOX-CONTAINING HYPOTHETICAL PROTEIN C.ELEGANS"/>
    <property type="match status" value="1"/>
</dbReference>
<evidence type="ECO:0000259" key="1">
    <source>
        <dbReference type="PROSITE" id="PS50181"/>
    </source>
</evidence>
<feature type="domain" description="F-box" evidence="1">
    <location>
        <begin position="20"/>
        <end position="66"/>
    </location>
</feature>
<dbReference type="Pfam" id="PF00646">
    <property type="entry name" value="F-box"/>
    <property type="match status" value="1"/>
</dbReference>
<protein>
    <recommendedName>
        <fullName evidence="1">F-box domain-containing protein</fullName>
    </recommendedName>
</protein>
<dbReference type="PROSITE" id="PS50181">
    <property type="entry name" value="FBOX"/>
    <property type="match status" value="1"/>
</dbReference>
<organism evidence="2 3">
    <name type="scientific">Caenorhabditis nigoni</name>
    <dbReference type="NCBI Taxonomy" id="1611254"/>
    <lineage>
        <taxon>Eukaryota</taxon>
        <taxon>Metazoa</taxon>
        <taxon>Ecdysozoa</taxon>
        <taxon>Nematoda</taxon>
        <taxon>Chromadorea</taxon>
        <taxon>Rhabditida</taxon>
        <taxon>Rhabditina</taxon>
        <taxon>Rhabditomorpha</taxon>
        <taxon>Rhabditoidea</taxon>
        <taxon>Rhabditidae</taxon>
        <taxon>Peloderinae</taxon>
        <taxon>Caenorhabditis</taxon>
    </lineage>
</organism>
<keyword evidence="3" id="KW-1185">Reference proteome</keyword>